<protein>
    <recommendedName>
        <fullName evidence="4">DUF3617 domain-containing protein</fullName>
    </recommendedName>
</protein>
<accession>A0A2U8WDI5</accession>
<keyword evidence="3" id="KW-1185">Reference proteome</keyword>
<feature type="signal peptide" evidence="1">
    <location>
        <begin position="1"/>
        <end position="21"/>
    </location>
</feature>
<proteinExistence type="predicted"/>
<dbReference type="EMBL" id="CP029550">
    <property type="protein sequence ID" value="AWN43591.1"/>
    <property type="molecule type" value="Genomic_DNA"/>
</dbReference>
<dbReference type="OrthoDB" id="8237728at2"/>
<evidence type="ECO:0000256" key="1">
    <source>
        <dbReference type="SAM" id="SignalP"/>
    </source>
</evidence>
<name>A0A2U8WDI5_9HYPH</name>
<dbReference type="RefSeq" id="WP_109894534.1">
    <property type="nucleotide sequence ID" value="NZ_CP029550.1"/>
</dbReference>
<reference evidence="3" key="1">
    <citation type="submission" date="2018-05" db="EMBL/GenBank/DDBJ databases">
        <title>Complete Genome Sequence of Methylobacterium sp. 17SD2-17.</title>
        <authorList>
            <person name="Srinivasan S."/>
        </authorList>
    </citation>
    <scope>NUCLEOTIDE SEQUENCE [LARGE SCALE GENOMIC DNA]</scope>
    <source>
        <strain evidence="3">17SD2-17</strain>
    </source>
</reference>
<dbReference type="Proteomes" id="UP000245926">
    <property type="component" value="Chromosome"/>
</dbReference>
<sequence>MRFTCMAAIVSILIAPHAATADIKRHKAVPEAFWGEWIAGGQSCTKNDQPPLSITASAYSRADSRCTIDWVDETAGRAGAIYSAHLRCSSGEQPQPSVANLILVSREDGMISLGADFESLQSYQRCPAGAEPRPHIGGPE</sequence>
<evidence type="ECO:0008006" key="4">
    <source>
        <dbReference type="Google" id="ProtNLM"/>
    </source>
</evidence>
<dbReference type="KEGG" id="mets:DK389_27660"/>
<organism evidence="2 3">
    <name type="scientific">Methylobacterium durans</name>
    <dbReference type="NCBI Taxonomy" id="2202825"/>
    <lineage>
        <taxon>Bacteria</taxon>
        <taxon>Pseudomonadati</taxon>
        <taxon>Pseudomonadota</taxon>
        <taxon>Alphaproteobacteria</taxon>
        <taxon>Hyphomicrobiales</taxon>
        <taxon>Methylobacteriaceae</taxon>
        <taxon>Methylobacterium</taxon>
    </lineage>
</organism>
<evidence type="ECO:0000313" key="3">
    <source>
        <dbReference type="Proteomes" id="UP000245926"/>
    </source>
</evidence>
<gene>
    <name evidence="2" type="ORF">DK389_27660</name>
</gene>
<keyword evidence="1" id="KW-0732">Signal</keyword>
<feature type="chain" id="PRO_5016042195" description="DUF3617 domain-containing protein" evidence="1">
    <location>
        <begin position="22"/>
        <end position="140"/>
    </location>
</feature>
<evidence type="ECO:0000313" key="2">
    <source>
        <dbReference type="EMBL" id="AWN43591.1"/>
    </source>
</evidence>
<dbReference type="AlphaFoldDB" id="A0A2U8WDI5"/>